<dbReference type="PROSITE" id="PS51257">
    <property type="entry name" value="PROKAR_LIPOPROTEIN"/>
    <property type="match status" value="1"/>
</dbReference>
<protein>
    <submittedName>
        <fullName evidence="2">Unannotated protein</fullName>
    </submittedName>
</protein>
<reference evidence="2" key="1">
    <citation type="submission" date="2020-05" db="EMBL/GenBank/DDBJ databases">
        <authorList>
            <person name="Chiriac C."/>
            <person name="Salcher M."/>
            <person name="Ghai R."/>
            <person name="Kavagutti S V."/>
        </authorList>
    </citation>
    <scope>NUCLEOTIDE SEQUENCE</scope>
</reference>
<evidence type="ECO:0000256" key="1">
    <source>
        <dbReference type="SAM" id="MobiDB-lite"/>
    </source>
</evidence>
<feature type="region of interest" description="Disordered" evidence="1">
    <location>
        <begin position="32"/>
        <end position="63"/>
    </location>
</feature>
<evidence type="ECO:0000313" key="2">
    <source>
        <dbReference type="EMBL" id="CAB4549067.1"/>
    </source>
</evidence>
<accession>A0A6J6CCY5</accession>
<organism evidence="2">
    <name type="scientific">freshwater metagenome</name>
    <dbReference type="NCBI Taxonomy" id="449393"/>
    <lineage>
        <taxon>unclassified sequences</taxon>
        <taxon>metagenomes</taxon>
        <taxon>ecological metagenomes</taxon>
    </lineage>
</organism>
<sequence length="164" mass="17060">MKKAFIVMLSLATVLSLTGCTLFYPNSGSIEDGLEPTSSTSEAPAESADPEQSGSPTPSPSSSLAATKIDLRLEAVDASSGSLLVVAEILNLIDDGGTCTLNYYQGSSPTALGTVRAERNVTSTQCSPFNIDLASVPKGALQLTVSYLSENHIGESDKFEVNIP</sequence>
<name>A0A6J6CCY5_9ZZZZ</name>
<feature type="compositionally biased region" description="Low complexity" evidence="1">
    <location>
        <begin position="35"/>
        <end position="63"/>
    </location>
</feature>
<gene>
    <name evidence="2" type="ORF">UFOPK1537_00183</name>
</gene>
<dbReference type="AlphaFoldDB" id="A0A6J6CCY5"/>
<proteinExistence type="predicted"/>
<dbReference type="EMBL" id="CAEZSX010000014">
    <property type="protein sequence ID" value="CAB4549067.1"/>
    <property type="molecule type" value="Genomic_DNA"/>
</dbReference>